<keyword evidence="2" id="KW-1185">Reference proteome</keyword>
<protein>
    <recommendedName>
        <fullName evidence="3">Transposase</fullName>
    </recommendedName>
</protein>
<evidence type="ECO:0008006" key="3">
    <source>
        <dbReference type="Google" id="ProtNLM"/>
    </source>
</evidence>
<dbReference type="Proteomes" id="UP000256710">
    <property type="component" value="Unassembled WGS sequence"/>
</dbReference>
<proteinExistence type="predicted"/>
<sequence>MGSTRVPEVTTWMMRRDARGSSLSTPDKALPTAAQEVSRALVVGYVRRRLISLMDRKGECLSAPILKRKARLCLRRGMRGGFYVGQAGSDEQ</sequence>
<name>A0ABY1VDW7_9BURK</name>
<gene>
    <name evidence="1" type="ORF">CBM2605_U10027</name>
</gene>
<dbReference type="EMBL" id="OFTC01000087">
    <property type="protein sequence ID" value="SOZ40906.1"/>
    <property type="molecule type" value="Genomic_DNA"/>
</dbReference>
<reference evidence="1 2" key="1">
    <citation type="submission" date="2018-01" db="EMBL/GenBank/DDBJ databases">
        <authorList>
            <person name="Clerissi C."/>
        </authorList>
    </citation>
    <scope>NUCLEOTIDE SEQUENCE [LARGE SCALE GENOMIC DNA]</scope>
    <source>
        <strain evidence="1">Cupriavidus taiwanensis STM 6082</strain>
    </source>
</reference>
<organism evidence="1 2">
    <name type="scientific">Cupriavidus neocaledonicus</name>
    <dbReference type="NCBI Taxonomy" id="1040979"/>
    <lineage>
        <taxon>Bacteria</taxon>
        <taxon>Pseudomonadati</taxon>
        <taxon>Pseudomonadota</taxon>
        <taxon>Betaproteobacteria</taxon>
        <taxon>Burkholderiales</taxon>
        <taxon>Burkholderiaceae</taxon>
        <taxon>Cupriavidus</taxon>
    </lineage>
</organism>
<evidence type="ECO:0000313" key="1">
    <source>
        <dbReference type="EMBL" id="SOZ40906.1"/>
    </source>
</evidence>
<accession>A0ABY1VDW7</accession>
<evidence type="ECO:0000313" key="2">
    <source>
        <dbReference type="Proteomes" id="UP000256710"/>
    </source>
</evidence>
<comment type="caution">
    <text evidence="1">The sequence shown here is derived from an EMBL/GenBank/DDBJ whole genome shotgun (WGS) entry which is preliminary data.</text>
</comment>